<evidence type="ECO:0000256" key="5">
    <source>
        <dbReference type="ARBA" id="ARBA00023163"/>
    </source>
</evidence>
<dbReference type="PROSITE" id="PS00463">
    <property type="entry name" value="ZN2_CY6_FUNGAL_1"/>
    <property type="match status" value="1"/>
</dbReference>
<dbReference type="GO" id="GO:0008270">
    <property type="term" value="F:zinc ion binding"/>
    <property type="evidence" value="ECO:0007669"/>
    <property type="project" value="InterPro"/>
</dbReference>
<proteinExistence type="predicted"/>
<keyword evidence="2" id="KW-0479">Metal-binding</keyword>
<dbReference type="GO" id="GO:0005634">
    <property type="term" value="C:nucleus"/>
    <property type="evidence" value="ECO:0007669"/>
    <property type="project" value="UniProtKB-SubCell"/>
</dbReference>
<evidence type="ECO:0000259" key="7">
    <source>
        <dbReference type="PROSITE" id="PS50048"/>
    </source>
</evidence>
<organism evidence="8 9">
    <name type="scientific">Penicillium camemberti (strain FM 013)</name>
    <dbReference type="NCBI Taxonomy" id="1429867"/>
    <lineage>
        <taxon>Eukaryota</taxon>
        <taxon>Fungi</taxon>
        <taxon>Dikarya</taxon>
        <taxon>Ascomycota</taxon>
        <taxon>Pezizomycotina</taxon>
        <taxon>Eurotiomycetes</taxon>
        <taxon>Eurotiomycetidae</taxon>
        <taxon>Eurotiales</taxon>
        <taxon>Aspergillaceae</taxon>
        <taxon>Penicillium</taxon>
    </lineage>
</organism>
<dbReference type="GO" id="GO:0000981">
    <property type="term" value="F:DNA-binding transcription factor activity, RNA polymerase II-specific"/>
    <property type="evidence" value="ECO:0007669"/>
    <property type="project" value="InterPro"/>
</dbReference>
<keyword evidence="3" id="KW-0805">Transcription regulation</keyword>
<dbReference type="SUPFAM" id="SSF57701">
    <property type="entry name" value="Zn2/Cys6 DNA-binding domain"/>
    <property type="match status" value="1"/>
</dbReference>
<keyword evidence="6" id="KW-0539">Nucleus</keyword>
<dbReference type="Pfam" id="PF00172">
    <property type="entry name" value="Zn_clus"/>
    <property type="match status" value="1"/>
</dbReference>
<dbReference type="GO" id="GO:0006351">
    <property type="term" value="P:DNA-templated transcription"/>
    <property type="evidence" value="ECO:0007669"/>
    <property type="project" value="InterPro"/>
</dbReference>
<evidence type="ECO:0000256" key="6">
    <source>
        <dbReference type="ARBA" id="ARBA00023242"/>
    </source>
</evidence>
<dbReference type="AlphaFoldDB" id="A0A0G4PNE3"/>
<keyword evidence="4" id="KW-0238">DNA-binding</keyword>
<dbReference type="SMART" id="SM00906">
    <property type="entry name" value="Fungal_trans"/>
    <property type="match status" value="1"/>
</dbReference>
<dbReference type="EMBL" id="HG793156">
    <property type="protein sequence ID" value="CRL27703.1"/>
    <property type="molecule type" value="Genomic_DNA"/>
</dbReference>
<keyword evidence="9" id="KW-1185">Reference proteome</keyword>
<dbReference type="CDD" id="cd00067">
    <property type="entry name" value="GAL4"/>
    <property type="match status" value="1"/>
</dbReference>
<accession>A0A0G4PNE3</accession>
<gene>
    <name evidence="8" type="ORF">PCAMFM013_S023g000161</name>
</gene>
<name>A0A0G4PNE3_PENC3</name>
<dbReference type="InterPro" id="IPR036864">
    <property type="entry name" value="Zn2-C6_fun-type_DNA-bd_sf"/>
</dbReference>
<dbReference type="InterPro" id="IPR001138">
    <property type="entry name" value="Zn2Cys6_DnaBD"/>
</dbReference>
<comment type="subcellular location">
    <subcellularLocation>
        <location evidence="1">Nucleus</location>
    </subcellularLocation>
</comment>
<reference evidence="8 9" key="1">
    <citation type="journal article" date="2014" name="Nat. Commun.">
        <title>Multiple recent horizontal transfers of a large genomic region in cheese making fungi.</title>
        <authorList>
            <person name="Cheeseman K."/>
            <person name="Ropars J."/>
            <person name="Renault P."/>
            <person name="Dupont J."/>
            <person name="Gouzy J."/>
            <person name="Branca A."/>
            <person name="Abraham A.L."/>
            <person name="Ceppi M."/>
            <person name="Conseiller E."/>
            <person name="Debuchy R."/>
            <person name="Malagnac F."/>
            <person name="Goarin A."/>
            <person name="Silar P."/>
            <person name="Lacoste S."/>
            <person name="Sallet E."/>
            <person name="Bensimon A."/>
            <person name="Giraud T."/>
            <person name="Brygoo Y."/>
        </authorList>
    </citation>
    <scope>NUCLEOTIDE SEQUENCE [LARGE SCALE GENOMIC DNA]</scope>
    <source>
        <strain evidence="9">FM 013</strain>
    </source>
</reference>
<dbReference type="InterPro" id="IPR007219">
    <property type="entry name" value="XnlR_reg_dom"/>
</dbReference>
<evidence type="ECO:0000256" key="3">
    <source>
        <dbReference type="ARBA" id="ARBA00023015"/>
    </source>
</evidence>
<dbReference type="Proteomes" id="UP000053732">
    <property type="component" value="Unassembled WGS sequence"/>
</dbReference>
<dbReference type="PROSITE" id="PS50048">
    <property type="entry name" value="ZN2_CY6_FUNGAL_2"/>
    <property type="match status" value="1"/>
</dbReference>
<keyword evidence="5" id="KW-0804">Transcription</keyword>
<dbReference type="SMART" id="SM00066">
    <property type="entry name" value="GAL4"/>
    <property type="match status" value="1"/>
</dbReference>
<evidence type="ECO:0000256" key="4">
    <source>
        <dbReference type="ARBA" id="ARBA00023125"/>
    </source>
</evidence>
<evidence type="ECO:0000313" key="9">
    <source>
        <dbReference type="Proteomes" id="UP000053732"/>
    </source>
</evidence>
<dbReference type="Gene3D" id="4.10.240.10">
    <property type="entry name" value="Zn(2)-C6 fungal-type DNA-binding domain"/>
    <property type="match status" value="1"/>
</dbReference>
<evidence type="ECO:0000256" key="1">
    <source>
        <dbReference type="ARBA" id="ARBA00004123"/>
    </source>
</evidence>
<protein>
    <submittedName>
        <fullName evidence="8">Fungal transcriptional regulatory protein, N-terminal</fullName>
    </submittedName>
</protein>
<feature type="domain" description="Zn(2)-C6 fungal-type" evidence="7">
    <location>
        <begin position="27"/>
        <end position="59"/>
    </location>
</feature>
<dbReference type="CDD" id="cd12148">
    <property type="entry name" value="fungal_TF_MHR"/>
    <property type="match status" value="1"/>
</dbReference>
<dbReference type="PANTHER" id="PTHR31845:SF17">
    <property type="entry name" value="ZN(II)2CYS6 TRANSCRIPTION FACTOR (EUROFUNG)"/>
    <property type="match status" value="1"/>
</dbReference>
<dbReference type="GO" id="GO:0000976">
    <property type="term" value="F:transcription cis-regulatory region binding"/>
    <property type="evidence" value="ECO:0007669"/>
    <property type="project" value="TreeGrafter"/>
</dbReference>
<dbReference type="PANTHER" id="PTHR31845">
    <property type="entry name" value="FINGER DOMAIN PROTEIN, PUTATIVE-RELATED"/>
    <property type="match status" value="1"/>
</dbReference>
<sequence length="619" mass="67969">MPQSAAMNLRNSFGDRKIPDISRKITACVLCRKLKIKCHMNDNNPPCNRCKGRGLPCSVNKSLQMLLENDASWKEQMEGRISRLEQSITRNTTHSSRTAWGNAPPAQPLSFNTVETDTPSILSNRPNFETSATVTLNLSCSLGAFPASSMINLTLGDIGASSGRNLDPLSCGIISLESAEDLFIFYKQSLDPCIPNTLSANDSLSTVRARSPLFTTAICTVSAFCTGSENYSTLLKYFTTQVSGKVFSSNHTFDDVRALCVGALWLNEVSTALNSLAVRISTELDLHRCITKMPHTKRACYDRTRLYWLVYLCDHHCSLIHGRPPLTRDFHSLRRPRDFLQSYFTNPSDLSLISQVELWSISSCVFDIFGADIECKAASQRSDKLAQFSANYDGWLEEWIAMLSFTDTPATFSRRVFDLYFHSAKLYLFSHIFRGSSQDAKLPKAGTEGGSETGTDEFAHGAVRSALAIIKCIVDDNESSSWLGKLPTYIGTMVAFACVCLVKVSVQQGPWAPDLQGEGIPRYLQQLVQVLLSSPVVNHPTHPLLSIARSLETATAIAGGVNGVNGQDSLASVDMRDLDLDLGFFDMFTSDASNGCPDSHSAFTGLGMPGPARFCPIQF</sequence>
<dbReference type="InterPro" id="IPR051089">
    <property type="entry name" value="prtT"/>
</dbReference>
<evidence type="ECO:0000313" key="8">
    <source>
        <dbReference type="EMBL" id="CRL27703.1"/>
    </source>
</evidence>
<evidence type="ECO:0000256" key="2">
    <source>
        <dbReference type="ARBA" id="ARBA00022723"/>
    </source>
</evidence>